<evidence type="ECO:0000313" key="14">
    <source>
        <dbReference type="EMBL" id="HIR13363.1"/>
    </source>
</evidence>
<proteinExistence type="inferred from homology"/>
<dbReference type="PROSITE" id="PS01012">
    <property type="entry name" value="FOLYLPOLYGLU_SYNT_2"/>
    <property type="match status" value="1"/>
</dbReference>
<dbReference type="Proteomes" id="UP000886757">
    <property type="component" value="Unassembled WGS sequence"/>
</dbReference>
<accession>A0A9D1DA67</accession>
<keyword evidence="7 11" id="KW-0067">ATP-binding</keyword>
<dbReference type="GO" id="GO:0005524">
    <property type="term" value="F:ATP binding"/>
    <property type="evidence" value="ECO:0007669"/>
    <property type="project" value="UniProtKB-KW"/>
</dbReference>
<reference evidence="14" key="1">
    <citation type="submission" date="2020-10" db="EMBL/GenBank/DDBJ databases">
        <authorList>
            <person name="Gilroy R."/>
        </authorList>
    </citation>
    <scope>NUCLEOTIDE SEQUENCE</scope>
    <source>
        <strain evidence="14">ChiSjej4B22-8148</strain>
    </source>
</reference>
<dbReference type="NCBIfam" id="TIGR01499">
    <property type="entry name" value="folC"/>
    <property type="match status" value="1"/>
</dbReference>
<evidence type="ECO:0000256" key="10">
    <source>
        <dbReference type="ARBA" id="ARBA00047493"/>
    </source>
</evidence>
<dbReference type="GO" id="GO:0005737">
    <property type="term" value="C:cytoplasm"/>
    <property type="evidence" value="ECO:0007669"/>
    <property type="project" value="TreeGrafter"/>
</dbReference>
<dbReference type="InterPro" id="IPR036565">
    <property type="entry name" value="Mur-like_cat_sf"/>
</dbReference>
<evidence type="ECO:0000256" key="11">
    <source>
        <dbReference type="PIRNR" id="PIRNR001563"/>
    </source>
</evidence>
<dbReference type="PIRSF" id="PIRSF001563">
    <property type="entry name" value="Folylpolyglu_synth"/>
    <property type="match status" value="1"/>
</dbReference>
<dbReference type="PROSITE" id="PS01011">
    <property type="entry name" value="FOLYLPOLYGLU_SYNT_1"/>
    <property type="match status" value="1"/>
</dbReference>
<organism evidence="14 15">
    <name type="scientific">Candidatus Choladousia intestinavium</name>
    <dbReference type="NCBI Taxonomy" id="2840727"/>
    <lineage>
        <taxon>Bacteria</taxon>
        <taxon>Bacillati</taxon>
        <taxon>Bacillota</taxon>
        <taxon>Clostridia</taxon>
        <taxon>Lachnospirales</taxon>
        <taxon>Lachnospiraceae</taxon>
        <taxon>Lachnospiraceae incertae sedis</taxon>
        <taxon>Candidatus Choladousia</taxon>
    </lineage>
</organism>
<evidence type="ECO:0000256" key="3">
    <source>
        <dbReference type="ARBA" id="ARBA00013025"/>
    </source>
</evidence>
<dbReference type="SUPFAM" id="SSF53623">
    <property type="entry name" value="MurD-like peptide ligases, catalytic domain"/>
    <property type="match status" value="1"/>
</dbReference>
<evidence type="ECO:0000259" key="13">
    <source>
        <dbReference type="Pfam" id="PF08245"/>
    </source>
</evidence>
<protein>
    <recommendedName>
        <fullName evidence="3">tetrahydrofolate synthase</fullName>
        <ecNumber evidence="3">6.3.2.17</ecNumber>
    </recommendedName>
    <alternativeName>
        <fullName evidence="9">Tetrahydrofolylpolyglutamate synthase</fullName>
    </alternativeName>
</protein>
<dbReference type="GO" id="GO:0004326">
    <property type="term" value="F:tetrahydrofolylpolyglutamate synthase activity"/>
    <property type="evidence" value="ECO:0007669"/>
    <property type="project" value="UniProtKB-EC"/>
</dbReference>
<dbReference type="Pfam" id="PF02875">
    <property type="entry name" value="Mur_ligase_C"/>
    <property type="match status" value="1"/>
</dbReference>
<name>A0A9D1DA67_9FIRM</name>
<feature type="domain" description="Mur ligase C-terminal" evidence="12">
    <location>
        <begin position="303"/>
        <end position="421"/>
    </location>
</feature>
<evidence type="ECO:0000256" key="7">
    <source>
        <dbReference type="ARBA" id="ARBA00022840"/>
    </source>
</evidence>
<dbReference type="InterPro" id="IPR013221">
    <property type="entry name" value="Mur_ligase_cen"/>
</dbReference>
<comment type="caution">
    <text evidence="14">The sequence shown here is derived from an EMBL/GenBank/DDBJ whole genome shotgun (WGS) entry which is preliminary data.</text>
</comment>
<dbReference type="InterPro" id="IPR001645">
    <property type="entry name" value="Folylpolyglutamate_synth"/>
</dbReference>
<dbReference type="AlphaFoldDB" id="A0A9D1DA67"/>
<dbReference type="PANTHER" id="PTHR11136:SF0">
    <property type="entry name" value="DIHYDROFOLATE SYNTHETASE-RELATED"/>
    <property type="match status" value="1"/>
</dbReference>
<dbReference type="SUPFAM" id="SSF53244">
    <property type="entry name" value="MurD-like peptide ligases, peptide-binding domain"/>
    <property type="match status" value="1"/>
</dbReference>
<dbReference type="InterPro" id="IPR018109">
    <property type="entry name" value="Folylpolyglutamate_synth_CS"/>
</dbReference>
<dbReference type="GO" id="GO:0046872">
    <property type="term" value="F:metal ion binding"/>
    <property type="evidence" value="ECO:0007669"/>
    <property type="project" value="UniProtKB-KW"/>
</dbReference>
<dbReference type="Pfam" id="PF08245">
    <property type="entry name" value="Mur_ligase_M"/>
    <property type="match status" value="1"/>
</dbReference>
<dbReference type="GO" id="GO:0008841">
    <property type="term" value="F:dihydrofolate synthase activity"/>
    <property type="evidence" value="ECO:0007669"/>
    <property type="project" value="TreeGrafter"/>
</dbReference>
<evidence type="ECO:0000256" key="1">
    <source>
        <dbReference type="ARBA" id="ARBA00001946"/>
    </source>
</evidence>
<keyword evidence="6 11" id="KW-0547">Nucleotide-binding</keyword>
<dbReference type="FunFam" id="3.40.1190.10:FF:000011">
    <property type="entry name" value="Folylpolyglutamate synthase/dihydrofolate synthase"/>
    <property type="match status" value="1"/>
</dbReference>
<evidence type="ECO:0000256" key="4">
    <source>
        <dbReference type="ARBA" id="ARBA00022598"/>
    </source>
</evidence>
<evidence type="ECO:0000256" key="5">
    <source>
        <dbReference type="ARBA" id="ARBA00022723"/>
    </source>
</evidence>
<evidence type="ECO:0000256" key="9">
    <source>
        <dbReference type="ARBA" id="ARBA00030592"/>
    </source>
</evidence>
<keyword evidence="5" id="KW-0479">Metal-binding</keyword>
<dbReference type="InterPro" id="IPR036615">
    <property type="entry name" value="Mur_ligase_C_dom_sf"/>
</dbReference>
<sequence length="440" mass="49289">METQTDKFTYEQAVEYIESIPKFAKKNKPENTWELLKRLGYPQREMKVIHVAGTNGKGSVCAFLASILTRAGKKTGLFTSPHLVEITERIVIQGEQVGREAFAGAFARVKRAVDEMEKDGFYHPAYFELLFAVGLLLFREARVEYLVLETGLGGRLDATNLVEHPAVTVITTIGMDHMEYLGNTLEKIAWEKAGIIKEGVPVVYDARNEATAAVIRQEAQKKHAPQHACDASMWRICSKTDKSIDFILNNRYYERMRVTVPYLAEYQVVNSTLALTALRALDPEKEISDETAAAGILNTRWAGRMETVLPGVVLDGAHNEDGIRELIHTVKSVRERMPVSLLFSAVSDKEHEKMIETVCQAVDLSFVVVTEVGGYRQVPAAKLGREFSRHTKAPVYVETDVEKAFKKALKQRGESMLFCAGSLYLVGEIKSVLLKMRRGE</sequence>
<evidence type="ECO:0000256" key="6">
    <source>
        <dbReference type="ARBA" id="ARBA00022741"/>
    </source>
</evidence>
<dbReference type="PANTHER" id="PTHR11136">
    <property type="entry name" value="FOLYLPOLYGLUTAMATE SYNTHASE-RELATED"/>
    <property type="match status" value="1"/>
</dbReference>
<feature type="domain" description="Mur ligase central" evidence="13">
    <location>
        <begin position="137"/>
        <end position="277"/>
    </location>
</feature>
<comment type="similarity">
    <text evidence="2 11">Belongs to the folylpolyglutamate synthase family.</text>
</comment>
<evidence type="ECO:0000259" key="12">
    <source>
        <dbReference type="Pfam" id="PF02875"/>
    </source>
</evidence>
<reference evidence="14" key="2">
    <citation type="journal article" date="2021" name="PeerJ">
        <title>Extensive microbial diversity within the chicken gut microbiome revealed by metagenomics and culture.</title>
        <authorList>
            <person name="Gilroy R."/>
            <person name="Ravi A."/>
            <person name="Getino M."/>
            <person name="Pursley I."/>
            <person name="Horton D.L."/>
            <person name="Alikhan N.F."/>
            <person name="Baker D."/>
            <person name="Gharbi K."/>
            <person name="Hall N."/>
            <person name="Watson M."/>
            <person name="Adriaenssens E.M."/>
            <person name="Foster-Nyarko E."/>
            <person name="Jarju S."/>
            <person name="Secka A."/>
            <person name="Antonio M."/>
            <person name="Oren A."/>
            <person name="Chaudhuri R.R."/>
            <person name="La Ragione R."/>
            <person name="Hildebrand F."/>
            <person name="Pallen M.J."/>
        </authorList>
    </citation>
    <scope>NUCLEOTIDE SEQUENCE</scope>
    <source>
        <strain evidence="14">ChiSjej4B22-8148</strain>
    </source>
</reference>
<evidence type="ECO:0000256" key="2">
    <source>
        <dbReference type="ARBA" id="ARBA00008276"/>
    </source>
</evidence>
<comment type="catalytic activity">
    <reaction evidence="10">
        <text>(6S)-5,6,7,8-tetrahydrofolyl-(gamma-L-Glu)(n) + L-glutamate + ATP = (6S)-5,6,7,8-tetrahydrofolyl-(gamma-L-Glu)(n+1) + ADP + phosphate + H(+)</text>
        <dbReference type="Rhea" id="RHEA:10580"/>
        <dbReference type="Rhea" id="RHEA-COMP:14738"/>
        <dbReference type="Rhea" id="RHEA-COMP:14740"/>
        <dbReference type="ChEBI" id="CHEBI:15378"/>
        <dbReference type="ChEBI" id="CHEBI:29985"/>
        <dbReference type="ChEBI" id="CHEBI:30616"/>
        <dbReference type="ChEBI" id="CHEBI:43474"/>
        <dbReference type="ChEBI" id="CHEBI:141005"/>
        <dbReference type="ChEBI" id="CHEBI:456216"/>
        <dbReference type="EC" id="6.3.2.17"/>
    </reaction>
</comment>
<gene>
    <name evidence="14" type="ORF">IAB31_05500</name>
</gene>
<evidence type="ECO:0000313" key="15">
    <source>
        <dbReference type="Proteomes" id="UP000886757"/>
    </source>
</evidence>
<dbReference type="Gene3D" id="3.90.190.20">
    <property type="entry name" value="Mur ligase, C-terminal domain"/>
    <property type="match status" value="1"/>
</dbReference>
<dbReference type="Gene3D" id="3.40.1190.10">
    <property type="entry name" value="Mur-like, catalytic domain"/>
    <property type="match status" value="1"/>
</dbReference>
<dbReference type="EC" id="6.3.2.17" evidence="3"/>
<dbReference type="EMBL" id="DVGK01000061">
    <property type="protein sequence ID" value="HIR13363.1"/>
    <property type="molecule type" value="Genomic_DNA"/>
</dbReference>
<dbReference type="InterPro" id="IPR004101">
    <property type="entry name" value="Mur_ligase_C"/>
</dbReference>
<comment type="cofactor">
    <cofactor evidence="1">
        <name>Mg(2+)</name>
        <dbReference type="ChEBI" id="CHEBI:18420"/>
    </cofactor>
</comment>
<keyword evidence="8" id="KW-0460">Magnesium</keyword>
<keyword evidence="4 11" id="KW-0436">Ligase</keyword>
<evidence type="ECO:0000256" key="8">
    <source>
        <dbReference type="ARBA" id="ARBA00022842"/>
    </source>
</evidence>